<keyword evidence="4" id="KW-1185">Reference proteome</keyword>
<gene>
    <name evidence="3" type="ORF">MSPICULIGERA_LOCUS438</name>
</gene>
<reference evidence="3" key="1">
    <citation type="submission" date="2023-06" db="EMBL/GenBank/DDBJ databases">
        <authorList>
            <person name="Delattre M."/>
        </authorList>
    </citation>
    <scope>NUCLEOTIDE SEQUENCE</scope>
    <source>
        <strain evidence="3">AF72</strain>
    </source>
</reference>
<feature type="domain" description="Helicase C-terminal" evidence="2">
    <location>
        <begin position="873"/>
        <end position="1048"/>
    </location>
</feature>
<organism evidence="3 4">
    <name type="scientific">Mesorhabditis spiculigera</name>
    <dbReference type="NCBI Taxonomy" id="96644"/>
    <lineage>
        <taxon>Eukaryota</taxon>
        <taxon>Metazoa</taxon>
        <taxon>Ecdysozoa</taxon>
        <taxon>Nematoda</taxon>
        <taxon>Chromadorea</taxon>
        <taxon>Rhabditida</taxon>
        <taxon>Rhabditina</taxon>
        <taxon>Rhabditomorpha</taxon>
        <taxon>Rhabditoidea</taxon>
        <taxon>Rhabditidae</taxon>
        <taxon>Mesorhabditinae</taxon>
        <taxon>Mesorhabditis</taxon>
    </lineage>
</organism>
<dbReference type="InterPro" id="IPR027417">
    <property type="entry name" value="P-loop_NTPase"/>
</dbReference>
<dbReference type="GO" id="GO:0043138">
    <property type="term" value="F:3'-5' DNA helicase activity"/>
    <property type="evidence" value="ECO:0007669"/>
    <property type="project" value="TreeGrafter"/>
</dbReference>
<dbReference type="PANTHER" id="PTHR47957">
    <property type="entry name" value="ATP-DEPENDENT HELICASE HRQ1"/>
    <property type="match status" value="1"/>
</dbReference>
<dbReference type="PANTHER" id="PTHR47957:SF3">
    <property type="entry name" value="ATP-DEPENDENT HELICASE HRQ1"/>
    <property type="match status" value="1"/>
</dbReference>
<dbReference type="Pfam" id="PF00271">
    <property type="entry name" value="Helicase_C"/>
    <property type="match status" value="1"/>
</dbReference>
<dbReference type="PROSITE" id="PS51194">
    <property type="entry name" value="HELICASE_CTER"/>
    <property type="match status" value="1"/>
</dbReference>
<comment type="caution">
    <text evidence="3">The sequence shown here is derived from an EMBL/GenBank/DDBJ whole genome shotgun (WGS) entry which is preliminary data.</text>
</comment>
<evidence type="ECO:0000313" key="3">
    <source>
        <dbReference type="EMBL" id="CAJ0557680.1"/>
    </source>
</evidence>
<proteinExistence type="predicted"/>
<evidence type="ECO:0000256" key="1">
    <source>
        <dbReference type="SAM" id="MobiDB-lite"/>
    </source>
</evidence>
<dbReference type="SUPFAM" id="SSF52540">
    <property type="entry name" value="P-loop containing nucleoside triphosphate hydrolases"/>
    <property type="match status" value="1"/>
</dbReference>
<dbReference type="EMBL" id="CATQJA010000073">
    <property type="protein sequence ID" value="CAJ0557680.1"/>
    <property type="molecule type" value="Genomic_DNA"/>
</dbReference>
<dbReference type="InterPro" id="IPR001650">
    <property type="entry name" value="Helicase_C-like"/>
</dbReference>
<dbReference type="Gene3D" id="3.40.50.300">
    <property type="entry name" value="P-loop containing nucleotide triphosphate hydrolases"/>
    <property type="match status" value="1"/>
</dbReference>
<sequence>MGLTAAFLEEMRLRLSDKDVDVLPPDGKLYHGVEPSRVSLVGCLGAAPDPEYTGPQPPNSIGIVLLVSPDEGGWIKCELSGQFDVVHRYTPDLRVMEENLALDSGLPRKSQTLPLAFKRYTVSFSSITLELDPNKPNEWVSGKAEIAATLIAEQQRWISDPRIMRRCNTNANGNARFGFNWSDTAMVDQASLNRTVHEQIVSDRTAILNYAINLRARLRPTPSAFGTNALGSFLLEIFLENQTTTDHARAFGVDSPYLLDARLVAKLVAGEAYKVPHRLQPEEYRYRDNDGLPGYGISCAVVEVQKKLFKTDGMPTFAQPRVEAPLPAEVGMDCAPSYEMLARDPLLVCDSFLQTQERYLDQWAVRISALESAGLMDDKDVAIADRKAFQEETSRIRDGVELLRNHADLRQCFKWMNEAMGAAIRIQGKRFTGWHLFQLGFILSQVRSIYERHATLAELRGSMETADVLWFATGGGKTEAYLGIISMALLYGRQKGRDYGTTAWLRFPLRMLSVQQFQRLSYVLAQTNILRHRERLGGWPFTIGYYTGEGTPNRVSSTFGDDVQKGFLPSFSDERLKSYQFITDCPYCGTVSSIGIATDMTQARIKHVCSNPECWSNCGADPGEHGRGIQGEIGIYVSDEECYRYLPSVMVGTVDKLAVIGHNHRFVNFFGGARFFCPEHGFTQRSKCEHHRIEQRSDKWEALDCGNNTRTSTVRVVPVAPMKDPGFSLLVQDELHLLRESLGNFDAHYETLLSTLQISHGGRAPKVLSATATIKDFEDHIHHLYLRDAVRFPAPGVNQGESFYARKAKDDETGSQLIRRWFAGILPIGRGRVAMKAVAEASSRFLDQVDDWRAKLAACDAPLLQAIELSTSQSQDALRYIEKNLNTDLVYANSKRSITEIMRYMEEVNNKTSVERKARLLDGETRLDMILDAIRHVETKDADDSCRHIIATSVVSHGVDIAELNFMIVAGWPKSTAEYIQASARSGRVHPGIVLCVLSSHQLFESGVFMNFGDYHTFLDRLVDSVPINRFAPNIIDRTLPGVLSSVLLNWAPQQKWGSDLNHKVNNLVSLLRSDIGKAAVAEIKAVVINALRIPAALSAKFDSRVIAGFDVALVSRVDNAFYELERWPGSKNEQTLSEALGDIFGYAPFRSFRDIENQILIKPVNNAADQVFMALAREAFLPGAYTRLRNQAYGRVMGIINNSGSALEGVDKEQLREAVLTFVNDWENAGGAVDPTFRTAAEKKRLEIQSPSEVFVSPAPLILSCKRCKVLDFYDSREPEDRTLSKMQARIKERHGRTFIACKGQGCSGEMIQLPFVSVHRCGHASPVHIPHIARRSTNIGYRDAGSFFHSSFFDVDSNDKLAGTFQDDCPACNSQFSAEIQKRGTPLTSGRSSRHRGSAQDVSEGVALALLKKISGRELEQKLSLLLSANIGDENEQATLRAQLEKKKLSIAKYEALAEDDEDLAEMLDSTRKEVVVIEGKLAASSGCFSAARDHIPELTTLIELVGNRRTLEAVFLPHDVQGRTIEQEIEETSDSAQRDALAVQWQSVQNRYGIDSITHIPDLRVVLATLGYTRERSGPSVNPDAPPVVLNAFADRVDEAMKGKTSIYAMSAKTEALWIRLDPRKVLRWCIESAYLHSPGDDVLSDKARSHAHLLSHYNVLAMHPGKAAREIPSRNPEEGAPFNLLHSISHSLMLTARRHTGYDSKSIQEYLIPMDLSVILYVSSVQNYTAGGLLTLFQHYLQPWFDDASMFAFNCAFDPVCTDVGNSCSGCVQIEIGCETFNQGLSRAYIHGGPANRENSLIIRKGYWDKRSEEMLVEFDLNQNDRDALLRHCQSFVRSSGDTREDRRLADALEDLADALVNAEQQSASR</sequence>
<dbReference type="GO" id="GO:0036297">
    <property type="term" value="P:interstrand cross-link repair"/>
    <property type="evidence" value="ECO:0007669"/>
    <property type="project" value="TreeGrafter"/>
</dbReference>
<feature type="region of interest" description="Disordered" evidence="1">
    <location>
        <begin position="1382"/>
        <end position="1401"/>
    </location>
</feature>
<dbReference type="GO" id="GO:0005634">
    <property type="term" value="C:nucleus"/>
    <property type="evidence" value="ECO:0007669"/>
    <property type="project" value="TreeGrafter"/>
</dbReference>
<name>A0AA36FT65_9BILA</name>
<accession>A0AA36FT65</accession>
<dbReference type="GO" id="GO:0006289">
    <property type="term" value="P:nucleotide-excision repair"/>
    <property type="evidence" value="ECO:0007669"/>
    <property type="project" value="TreeGrafter"/>
</dbReference>
<evidence type="ECO:0000313" key="4">
    <source>
        <dbReference type="Proteomes" id="UP001177023"/>
    </source>
</evidence>
<dbReference type="Proteomes" id="UP001177023">
    <property type="component" value="Unassembled WGS sequence"/>
</dbReference>
<dbReference type="CDD" id="cd18785">
    <property type="entry name" value="SF2_C"/>
    <property type="match status" value="1"/>
</dbReference>
<protein>
    <recommendedName>
        <fullName evidence="2">Helicase C-terminal domain-containing protein</fullName>
    </recommendedName>
</protein>
<dbReference type="SMART" id="SM00490">
    <property type="entry name" value="HELICc"/>
    <property type="match status" value="1"/>
</dbReference>
<feature type="non-terminal residue" evidence="3">
    <location>
        <position position="1874"/>
    </location>
</feature>
<evidence type="ECO:0000259" key="2">
    <source>
        <dbReference type="PROSITE" id="PS51194"/>
    </source>
</evidence>